<accession>A0A1H1KJX5</accession>
<dbReference type="GO" id="GO:0003677">
    <property type="term" value="F:DNA binding"/>
    <property type="evidence" value="ECO:0007669"/>
    <property type="project" value="InterPro"/>
</dbReference>
<organism evidence="1 2">
    <name type="scientific">Paraburkholderia tuberum</name>
    <dbReference type="NCBI Taxonomy" id="157910"/>
    <lineage>
        <taxon>Bacteria</taxon>
        <taxon>Pseudomonadati</taxon>
        <taxon>Pseudomonadota</taxon>
        <taxon>Betaproteobacteria</taxon>
        <taxon>Burkholderiales</taxon>
        <taxon>Burkholderiaceae</taxon>
        <taxon>Paraburkholderia</taxon>
    </lineage>
</organism>
<gene>
    <name evidence="1" type="ORF">SAMN05445850_8318</name>
</gene>
<dbReference type="Pfam" id="PF01527">
    <property type="entry name" value="HTH_Tnp_1"/>
    <property type="match status" value="1"/>
</dbReference>
<dbReference type="SUPFAM" id="SSF46689">
    <property type="entry name" value="Homeodomain-like"/>
    <property type="match status" value="1"/>
</dbReference>
<dbReference type="InterPro" id="IPR002514">
    <property type="entry name" value="Transposase_8"/>
</dbReference>
<dbReference type="Gene3D" id="1.10.10.60">
    <property type="entry name" value="Homeodomain-like"/>
    <property type="match status" value="1"/>
</dbReference>
<proteinExistence type="predicted"/>
<reference evidence="2" key="1">
    <citation type="submission" date="2016-10" db="EMBL/GenBank/DDBJ databases">
        <authorList>
            <person name="Varghese N."/>
            <person name="Submissions S."/>
        </authorList>
    </citation>
    <scope>NUCLEOTIDE SEQUENCE [LARGE SCALE GENOMIC DNA]</scope>
    <source>
        <strain evidence="2">DUS833</strain>
    </source>
</reference>
<keyword evidence="2" id="KW-1185">Reference proteome</keyword>
<dbReference type="InterPro" id="IPR051839">
    <property type="entry name" value="RD_transcriptional_regulator"/>
</dbReference>
<dbReference type="PANTHER" id="PTHR33215:SF13">
    <property type="entry name" value="PROTEIN DISTAL ANTENNA"/>
    <property type="match status" value="1"/>
</dbReference>
<dbReference type="AlphaFoldDB" id="A0A1H1KJX5"/>
<protein>
    <submittedName>
        <fullName evidence="1">Transposase</fullName>
    </submittedName>
</protein>
<dbReference type="STRING" id="157910.SAMN05445850_8318"/>
<dbReference type="InterPro" id="IPR009057">
    <property type="entry name" value="Homeodomain-like_sf"/>
</dbReference>
<dbReference type="EMBL" id="FNKX01000005">
    <property type="protein sequence ID" value="SDR62628.1"/>
    <property type="molecule type" value="Genomic_DNA"/>
</dbReference>
<evidence type="ECO:0000313" key="1">
    <source>
        <dbReference type="EMBL" id="SDR62628.1"/>
    </source>
</evidence>
<name>A0A1H1KJX5_9BURK</name>
<dbReference type="PANTHER" id="PTHR33215">
    <property type="entry name" value="PROTEIN DISTAL ANTENNA"/>
    <property type="match status" value="1"/>
</dbReference>
<dbReference type="Proteomes" id="UP000199365">
    <property type="component" value="Unassembled WGS sequence"/>
</dbReference>
<dbReference type="GO" id="GO:0004803">
    <property type="term" value="F:transposase activity"/>
    <property type="evidence" value="ECO:0007669"/>
    <property type="project" value="InterPro"/>
</dbReference>
<evidence type="ECO:0000313" key="2">
    <source>
        <dbReference type="Proteomes" id="UP000199365"/>
    </source>
</evidence>
<dbReference type="GO" id="GO:0006313">
    <property type="term" value="P:DNA transposition"/>
    <property type="evidence" value="ECO:0007669"/>
    <property type="project" value="InterPro"/>
</dbReference>
<sequence length="98" mass="10844">MTVKAKRAQYTLEFKLEAVRLVKNGQSLAAVSATLGVVQQTLHNWVKADREGKLVGAGSKPVSPEQMELARLRAEVSRLKMELDITKKAAAYFAKELM</sequence>